<dbReference type="EMBL" id="LAZR01021363">
    <property type="protein sequence ID" value="KKL85589.1"/>
    <property type="molecule type" value="Genomic_DNA"/>
</dbReference>
<feature type="non-terminal residue" evidence="1">
    <location>
        <position position="1"/>
    </location>
</feature>
<dbReference type="AlphaFoldDB" id="A0A0F9FGQ8"/>
<accession>A0A0F9FGQ8</accession>
<comment type="caution">
    <text evidence="1">The sequence shown here is derived from an EMBL/GenBank/DDBJ whole genome shotgun (WGS) entry which is preliminary data.</text>
</comment>
<name>A0A0F9FGQ8_9ZZZZ</name>
<evidence type="ECO:0000313" key="1">
    <source>
        <dbReference type="EMBL" id="KKL85589.1"/>
    </source>
</evidence>
<organism evidence="1">
    <name type="scientific">marine sediment metagenome</name>
    <dbReference type="NCBI Taxonomy" id="412755"/>
    <lineage>
        <taxon>unclassified sequences</taxon>
        <taxon>metagenomes</taxon>
        <taxon>ecological metagenomes</taxon>
    </lineage>
</organism>
<protein>
    <submittedName>
        <fullName evidence="1">Uncharacterized protein</fullName>
    </submittedName>
</protein>
<gene>
    <name evidence="1" type="ORF">LCGC14_1953250</name>
</gene>
<sequence length="26" mass="2682">SAADRLMNALADENAPPIRIGSVTKA</sequence>
<proteinExistence type="predicted"/>
<reference evidence="1" key="1">
    <citation type="journal article" date="2015" name="Nature">
        <title>Complex archaea that bridge the gap between prokaryotes and eukaryotes.</title>
        <authorList>
            <person name="Spang A."/>
            <person name="Saw J.H."/>
            <person name="Jorgensen S.L."/>
            <person name="Zaremba-Niedzwiedzka K."/>
            <person name="Martijn J."/>
            <person name="Lind A.E."/>
            <person name="van Eijk R."/>
            <person name="Schleper C."/>
            <person name="Guy L."/>
            <person name="Ettema T.J."/>
        </authorList>
    </citation>
    <scope>NUCLEOTIDE SEQUENCE</scope>
</reference>